<dbReference type="Proteomes" id="UP001497680">
    <property type="component" value="Unassembled WGS sequence"/>
</dbReference>
<keyword evidence="2" id="KW-1185">Reference proteome</keyword>
<name>A0ACC0D7Z0_9PEZI</name>
<evidence type="ECO:0000313" key="2">
    <source>
        <dbReference type="Proteomes" id="UP001497680"/>
    </source>
</evidence>
<evidence type="ECO:0000313" key="1">
    <source>
        <dbReference type="EMBL" id="KAI6088873.1"/>
    </source>
</evidence>
<dbReference type="EMBL" id="MU394299">
    <property type="protein sequence ID" value="KAI6088873.1"/>
    <property type="molecule type" value="Genomic_DNA"/>
</dbReference>
<sequence>MSHTTQYVLVTGATGFIGAHVVDNLLRRGLKVRGATRSPEKGKAMIEARPQFQGKLDFVQIDDFEKLGVFTDAVKDVDAVIHVASPFTYDTKDNEKELIIPAINGVLSILDAASTSANVKRVVITSSFASVLDADRKAPPYFTYTGQDWNPLTYEESIDPTTSAVIAYRGSKKFAELRAWEYVKEKKPAFDLVTLCPPMTFGPVVHPVKDVGSLNESNKMLWRIASGEKPLPVARVPFWIDVRDLAQAHVEAVLRSEAGGKRYVPASLERFSYAKAAEIIGSNFEWAKDKVAQEVQAIDESHGLDGETAARDLGIEYKSFKETVVDLVTQAASFPNKS</sequence>
<comment type="caution">
    <text evidence="1">The sequence shown here is derived from an EMBL/GenBank/DDBJ whole genome shotgun (WGS) entry which is preliminary data.</text>
</comment>
<reference evidence="1 2" key="1">
    <citation type="journal article" date="2022" name="New Phytol.">
        <title>Ecological generalism drives hyperdiversity of secondary metabolite gene clusters in xylarialean endophytes.</title>
        <authorList>
            <person name="Franco M.E.E."/>
            <person name="Wisecaver J.H."/>
            <person name="Arnold A.E."/>
            <person name="Ju Y.M."/>
            <person name="Slot J.C."/>
            <person name="Ahrendt S."/>
            <person name="Moore L.P."/>
            <person name="Eastman K.E."/>
            <person name="Scott K."/>
            <person name="Konkel Z."/>
            <person name="Mondo S.J."/>
            <person name="Kuo A."/>
            <person name="Hayes R.D."/>
            <person name="Haridas S."/>
            <person name="Andreopoulos B."/>
            <person name="Riley R."/>
            <person name="LaButti K."/>
            <person name="Pangilinan J."/>
            <person name="Lipzen A."/>
            <person name="Amirebrahimi M."/>
            <person name="Yan J."/>
            <person name="Adam C."/>
            <person name="Keymanesh K."/>
            <person name="Ng V."/>
            <person name="Louie K."/>
            <person name="Northen T."/>
            <person name="Drula E."/>
            <person name="Henrissat B."/>
            <person name="Hsieh H.M."/>
            <person name="Youens-Clark K."/>
            <person name="Lutzoni F."/>
            <person name="Miadlikowska J."/>
            <person name="Eastwood D.C."/>
            <person name="Hamelin R.C."/>
            <person name="Grigoriev I.V."/>
            <person name="U'Ren J.M."/>
        </authorList>
    </citation>
    <scope>NUCLEOTIDE SEQUENCE [LARGE SCALE GENOMIC DNA]</scope>
    <source>
        <strain evidence="1 2">ER1909</strain>
    </source>
</reference>
<proteinExistence type="predicted"/>
<accession>A0ACC0D7Z0</accession>
<gene>
    <name evidence="1" type="ORF">F4821DRAFT_233190</name>
</gene>
<protein>
    <submittedName>
        <fullName evidence="1">NAD dependent epimerase/dehydratase</fullName>
    </submittedName>
</protein>
<organism evidence="1 2">
    <name type="scientific">Hypoxylon rubiginosum</name>
    <dbReference type="NCBI Taxonomy" id="110542"/>
    <lineage>
        <taxon>Eukaryota</taxon>
        <taxon>Fungi</taxon>
        <taxon>Dikarya</taxon>
        <taxon>Ascomycota</taxon>
        <taxon>Pezizomycotina</taxon>
        <taxon>Sordariomycetes</taxon>
        <taxon>Xylariomycetidae</taxon>
        <taxon>Xylariales</taxon>
        <taxon>Hypoxylaceae</taxon>
        <taxon>Hypoxylon</taxon>
    </lineage>
</organism>